<dbReference type="AlphaFoldDB" id="A1ZLH3"/>
<dbReference type="OrthoDB" id="9769600at2"/>
<keyword evidence="2" id="KW-1185">Reference proteome</keyword>
<dbReference type="GO" id="GO:0005829">
    <property type="term" value="C:cytosol"/>
    <property type="evidence" value="ECO:0007669"/>
    <property type="project" value="TreeGrafter"/>
</dbReference>
<dbReference type="Gene3D" id="3.50.50.60">
    <property type="entry name" value="FAD/NAD(P)-binding domain"/>
    <property type="match status" value="1"/>
</dbReference>
<dbReference type="GO" id="GO:0050660">
    <property type="term" value="F:flavin adenine dinucleotide binding"/>
    <property type="evidence" value="ECO:0007669"/>
    <property type="project" value="TreeGrafter"/>
</dbReference>
<dbReference type="GO" id="GO:0008767">
    <property type="term" value="F:UDP-galactopyranose mutase activity"/>
    <property type="evidence" value="ECO:0007669"/>
    <property type="project" value="TreeGrafter"/>
</dbReference>
<evidence type="ECO:0000313" key="2">
    <source>
        <dbReference type="Proteomes" id="UP000004095"/>
    </source>
</evidence>
<dbReference type="PANTHER" id="PTHR21197">
    <property type="entry name" value="UDP-GALACTOPYRANOSE MUTASE"/>
    <property type="match status" value="1"/>
</dbReference>
<dbReference type="Proteomes" id="UP000004095">
    <property type="component" value="Unassembled WGS sequence"/>
</dbReference>
<gene>
    <name evidence="1" type="ORF">M23134_07825</name>
</gene>
<dbReference type="SUPFAM" id="SSF51905">
    <property type="entry name" value="FAD/NAD(P)-binding domain"/>
    <property type="match status" value="1"/>
</dbReference>
<dbReference type="InterPro" id="IPR036188">
    <property type="entry name" value="FAD/NAD-bd_sf"/>
</dbReference>
<reference evidence="1 2" key="1">
    <citation type="submission" date="2007-01" db="EMBL/GenBank/DDBJ databases">
        <authorList>
            <person name="Haygood M."/>
            <person name="Podell S."/>
            <person name="Anderson C."/>
            <person name="Hopkinson B."/>
            <person name="Roe K."/>
            <person name="Barbeau K."/>
            <person name="Gaasterland T."/>
            <person name="Ferriera S."/>
            <person name="Johnson J."/>
            <person name="Kravitz S."/>
            <person name="Beeson K."/>
            <person name="Sutton G."/>
            <person name="Rogers Y.-H."/>
            <person name="Friedman R."/>
            <person name="Frazier M."/>
            <person name="Venter J.C."/>
        </authorList>
    </citation>
    <scope>NUCLEOTIDE SEQUENCE [LARGE SCALE GENOMIC DNA]</scope>
    <source>
        <strain evidence="1 2">ATCC 23134</strain>
    </source>
</reference>
<organism evidence="1 2">
    <name type="scientific">Microscilla marina ATCC 23134</name>
    <dbReference type="NCBI Taxonomy" id="313606"/>
    <lineage>
        <taxon>Bacteria</taxon>
        <taxon>Pseudomonadati</taxon>
        <taxon>Bacteroidota</taxon>
        <taxon>Cytophagia</taxon>
        <taxon>Cytophagales</taxon>
        <taxon>Microscillaceae</taxon>
        <taxon>Microscilla</taxon>
    </lineage>
</organism>
<evidence type="ECO:0000313" key="1">
    <source>
        <dbReference type="EMBL" id="EAY28727.1"/>
    </source>
</evidence>
<comment type="caution">
    <text evidence="1">The sequence shown here is derived from an EMBL/GenBank/DDBJ whole genome shotgun (WGS) entry which is preliminary data.</text>
</comment>
<dbReference type="Pfam" id="PF13450">
    <property type="entry name" value="NAD_binding_8"/>
    <property type="match status" value="1"/>
</dbReference>
<dbReference type="RefSeq" id="WP_002697460.1">
    <property type="nucleotide sequence ID" value="NZ_AAWS01000014.1"/>
</dbReference>
<name>A1ZLH3_MICM2</name>
<proteinExistence type="predicted"/>
<dbReference type="eggNOG" id="COG1232">
    <property type="taxonomic scope" value="Bacteria"/>
</dbReference>
<accession>A1ZLH3</accession>
<sequence length="447" mass="49624">MTQPSQLTILGGGPAGLAVGFYAQKQSLDFTLYEASHQTGGNCITLSHGGFRFDSGAHRFHAKDPETTQDLLELMGERMPQIHAPSQIYSQQKLVDFPLTPLNLVHNLGVKELAKASWQFIKSKLQALPKTAGVSFEELAVQTYGKTIAQRFLLNYSEKLWGLPPAQLSPEVAGKRLSGLNLRTFIKEALQGNKAKTEHIDGSFYYPVSGIGEIFERMEVACGKKHVHKNSPITRIYHHNGRITAIEVNHQEKITIHSGAQVVSTLPLNIFLQILEPKASTEILALTRAIRFQHLMLVGIFLNKPLVTPNASLYFPDNDLVFTRVVEPRNRSIAMAPAGKTSLIAEIPYNESSPLGQWSKEDFVAKTCRGLVSTGLITAADIIDTTTYAIKYAYPVLALDYPQKIAKINAYLQHFTNLHLSGRGGKFVYGHIHDMMRYGKDIVQQMS</sequence>
<dbReference type="PANTHER" id="PTHR21197:SF0">
    <property type="entry name" value="UDP-GALACTOPYRANOSE MUTASE"/>
    <property type="match status" value="1"/>
</dbReference>
<dbReference type="EMBL" id="AAWS01000014">
    <property type="protein sequence ID" value="EAY28727.1"/>
    <property type="molecule type" value="Genomic_DNA"/>
</dbReference>
<protein>
    <submittedName>
        <fullName evidence="1">Uncharacterized protein</fullName>
    </submittedName>
</protein>